<proteinExistence type="predicted"/>
<accession>A0A5N7CNA2</accession>
<dbReference type="Gene3D" id="3.40.630.30">
    <property type="match status" value="1"/>
</dbReference>
<gene>
    <name evidence="1" type="ORF">BDV23DRAFT_145292</name>
</gene>
<organism evidence="1">
    <name type="scientific">Petromyces alliaceus</name>
    <name type="common">Aspergillus alliaceus</name>
    <dbReference type="NCBI Taxonomy" id="209559"/>
    <lineage>
        <taxon>Eukaryota</taxon>
        <taxon>Fungi</taxon>
        <taxon>Dikarya</taxon>
        <taxon>Ascomycota</taxon>
        <taxon>Pezizomycotina</taxon>
        <taxon>Eurotiomycetes</taxon>
        <taxon>Eurotiomycetidae</taxon>
        <taxon>Eurotiales</taxon>
        <taxon>Aspergillaceae</taxon>
        <taxon>Aspergillus</taxon>
        <taxon>Aspergillus subgen. Circumdati</taxon>
    </lineage>
</organism>
<dbReference type="OrthoDB" id="630895at2759"/>
<sequence>MAPTTEEYPPDAPAYPSQKVAVIFPGPSEIKHIHTERLILRPFQLDNKEDAAGLFRTRCQQEVISWMKSRGPCYTPPRRGSYRA</sequence>
<protein>
    <submittedName>
        <fullName evidence="1">Uncharacterized protein</fullName>
    </submittedName>
</protein>
<reference evidence="1" key="1">
    <citation type="submission" date="2019-04" db="EMBL/GenBank/DDBJ databases">
        <title>Friends and foes A comparative genomics studyof 23 Aspergillus species from section Flavi.</title>
        <authorList>
            <consortium name="DOE Joint Genome Institute"/>
            <person name="Kjaerbolling I."/>
            <person name="Vesth T."/>
            <person name="Frisvad J.C."/>
            <person name="Nybo J.L."/>
            <person name="Theobald S."/>
            <person name="Kildgaard S."/>
            <person name="Isbrandt T."/>
            <person name="Kuo A."/>
            <person name="Sato A."/>
            <person name="Lyhne E.K."/>
            <person name="Kogle M.E."/>
            <person name="Wiebenga A."/>
            <person name="Kun R.S."/>
            <person name="Lubbers R.J."/>
            <person name="Makela M.R."/>
            <person name="Barry K."/>
            <person name="Chovatia M."/>
            <person name="Clum A."/>
            <person name="Daum C."/>
            <person name="Haridas S."/>
            <person name="He G."/>
            <person name="LaButti K."/>
            <person name="Lipzen A."/>
            <person name="Mondo S."/>
            <person name="Riley R."/>
            <person name="Salamov A."/>
            <person name="Simmons B.A."/>
            <person name="Magnuson J.K."/>
            <person name="Henrissat B."/>
            <person name="Mortensen U.H."/>
            <person name="Larsen T.O."/>
            <person name="Devries R.P."/>
            <person name="Grigoriev I.V."/>
            <person name="Machida M."/>
            <person name="Baker S.E."/>
            <person name="Andersen M.R."/>
        </authorList>
    </citation>
    <scope>NUCLEOTIDE SEQUENCE [LARGE SCALE GENOMIC DNA]</scope>
    <source>
        <strain evidence="1">IBT 14317</strain>
    </source>
</reference>
<dbReference type="AlphaFoldDB" id="A0A5N7CNA2"/>
<dbReference type="Proteomes" id="UP000326877">
    <property type="component" value="Unassembled WGS sequence"/>
</dbReference>
<dbReference type="EMBL" id="ML735218">
    <property type="protein sequence ID" value="KAE8395634.1"/>
    <property type="molecule type" value="Genomic_DNA"/>
</dbReference>
<name>A0A5N7CNA2_PETAA</name>
<evidence type="ECO:0000313" key="1">
    <source>
        <dbReference type="EMBL" id="KAE8395634.1"/>
    </source>
</evidence>